<comment type="caution">
    <text evidence="2">The sequence shown here is derived from an EMBL/GenBank/DDBJ whole genome shotgun (WGS) entry which is preliminary data.</text>
</comment>
<gene>
    <name evidence="2" type="ORF">ElyMa_006408900</name>
</gene>
<protein>
    <submittedName>
        <fullName evidence="2">Uncharacterized protein</fullName>
    </submittedName>
</protein>
<feature type="region of interest" description="Disordered" evidence="1">
    <location>
        <begin position="121"/>
        <end position="140"/>
    </location>
</feature>
<dbReference type="AlphaFoldDB" id="A0AAV4HSM5"/>
<name>A0AAV4HSM5_9GAST</name>
<dbReference type="EMBL" id="BMAT01012866">
    <property type="protein sequence ID" value="GFS00857.1"/>
    <property type="molecule type" value="Genomic_DNA"/>
</dbReference>
<evidence type="ECO:0000313" key="3">
    <source>
        <dbReference type="Proteomes" id="UP000762676"/>
    </source>
</evidence>
<keyword evidence="3" id="KW-1185">Reference proteome</keyword>
<dbReference type="Proteomes" id="UP000762676">
    <property type="component" value="Unassembled WGS sequence"/>
</dbReference>
<accession>A0AAV4HSM5</accession>
<evidence type="ECO:0000256" key="1">
    <source>
        <dbReference type="SAM" id="MobiDB-lite"/>
    </source>
</evidence>
<reference evidence="2 3" key="1">
    <citation type="journal article" date="2021" name="Elife">
        <title>Chloroplast acquisition without the gene transfer in kleptoplastic sea slugs, Plakobranchus ocellatus.</title>
        <authorList>
            <person name="Maeda T."/>
            <person name="Takahashi S."/>
            <person name="Yoshida T."/>
            <person name="Shimamura S."/>
            <person name="Takaki Y."/>
            <person name="Nagai Y."/>
            <person name="Toyoda A."/>
            <person name="Suzuki Y."/>
            <person name="Arimoto A."/>
            <person name="Ishii H."/>
            <person name="Satoh N."/>
            <person name="Nishiyama T."/>
            <person name="Hasebe M."/>
            <person name="Maruyama T."/>
            <person name="Minagawa J."/>
            <person name="Obokata J."/>
            <person name="Shigenobu S."/>
        </authorList>
    </citation>
    <scope>NUCLEOTIDE SEQUENCE [LARGE SCALE GENOMIC DNA]</scope>
</reference>
<evidence type="ECO:0000313" key="2">
    <source>
        <dbReference type="EMBL" id="GFS00857.1"/>
    </source>
</evidence>
<organism evidence="2 3">
    <name type="scientific">Elysia marginata</name>
    <dbReference type="NCBI Taxonomy" id="1093978"/>
    <lineage>
        <taxon>Eukaryota</taxon>
        <taxon>Metazoa</taxon>
        <taxon>Spiralia</taxon>
        <taxon>Lophotrochozoa</taxon>
        <taxon>Mollusca</taxon>
        <taxon>Gastropoda</taxon>
        <taxon>Heterobranchia</taxon>
        <taxon>Euthyneura</taxon>
        <taxon>Panpulmonata</taxon>
        <taxon>Sacoglossa</taxon>
        <taxon>Placobranchoidea</taxon>
        <taxon>Plakobranchidae</taxon>
        <taxon>Elysia</taxon>
    </lineage>
</organism>
<sequence length="155" mass="18150">MQRVWHRDQRKEDQDDAHWKGYKSAYNNSGKRCAWASLKIFITWTHGHGGCCHSERGYKYGQKRQGESFGRTKSYYEGTLVSTQRKESWHVTYSKFSTKVAKHGPIPRRFKRRYRRSKCGATGDFLGSHGQKRHNRNGKTVATPYEAETWELDTS</sequence>
<proteinExistence type="predicted"/>